<feature type="region of interest" description="Disordered" evidence="1">
    <location>
        <begin position="1"/>
        <end position="69"/>
    </location>
</feature>
<comment type="caution">
    <text evidence="2">The sequence shown here is derived from an EMBL/GenBank/DDBJ whole genome shotgun (WGS) entry which is preliminary data.</text>
</comment>
<protein>
    <submittedName>
        <fullName evidence="2">Uncharacterized protein</fullName>
    </submittedName>
</protein>
<evidence type="ECO:0000313" key="2">
    <source>
        <dbReference type="EMBL" id="KAJ7420546.1"/>
    </source>
</evidence>
<sequence length="104" mass="10966">MGEEADMRNSLLLLEEAGPWPGHVEGSRHEPQAQIWPKEGQTADWEAAVHSPPGNAGAELGGRNWGCSHREQCPQEEVADLASEVGTLPGKAAAPPLMGSTFAA</sequence>
<dbReference type="EMBL" id="WHWB01033315">
    <property type="protein sequence ID" value="KAJ7420546.1"/>
    <property type="molecule type" value="Genomic_DNA"/>
</dbReference>
<reference evidence="2" key="1">
    <citation type="submission" date="2019-10" db="EMBL/GenBank/DDBJ databases">
        <authorList>
            <person name="Soares A.E.R."/>
            <person name="Aleixo A."/>
            <person name="Schneider P."/>
            <person name="Miyaki C.Y."/>
            <person name="Schneider M.P."/>
            <person name="Mello C."/>
            <person name="Vasconcelos A.T.R."/>
        </authorList>
    </citation>
    <scope>NUCLEOTIDE SEQUENCE</scope>
    <source>
        <tissue evidence="2">Muscle</tissue>
    </source>
</reference>
<evidence type="ECO:0000256" key="1">
    <source>
        <dbReference type="SAM" id="MobiDB-lite"/>
    </source>
</evidence>
<name>A0ABQ9DFD5_9PASS</name>
<proteinExistence type="predicted"/>
<organism evidence="2 3">
    <name type="scientific">Willisornis vidua</name>
    <name type="common">Xingu scale-backed antbird</name>
    <dbReference type="NCBI Taxonomy" id="1566151"/>
    <lineage>
        <taxon>Eukaryota</taxon>
        <taxon>Metazoa</taxon>
        <taxon>Chordata</taxon>
        <taxon>Craniata</taxon>
        <taxon>Vertebrata</taxon>
        <taxon>Euteleostomi</taxon>
        <taxon>Archelosauria</taxon>
        <taxon>Archosauria</taxon>
        <taxon>Dinosauria</taxon>
        <taxon>Saurischia</taxon>
        <taxon>Theropoda</taxon>
        <taxon>Coelurosauria</taxon>
        <taxon>Aves</taxon>
        <taxon>Neognathae</taxon>
        <taxon>Neoaves</taxon>
        <taxon>Telluraves</taxon>
        <taxon>Australaves</taxon>
        <taxon>Passeriformes</taxon>
        <taxon>Thamnophilidae</taxon>
        <taxon>Willisornis</taxon>
    </lineage>
</organism>
<keyword evidence="3" id="KW-1185">Reference proteome</keyword>
<evidence type="ECO:0000313" key="3">
    <source>
        <dbReference type="Proteomes" id="UP001145742"/>
    </source>
</evidence>
<accession>A0ABQ9DFD5</accession>
<gene>
    <name evidence="2" type="ORF">WISP_48097</name>
</gene>
<dbReference type="Proteomes" id="UP001145742">
    <property type="component" value="Unassembled WGS sequence"/>
</dbReference>